<dbReference type="InterPro" id="IPR000286">
    <property type="entry name" value="HDACs"/>
</dbReference>
<dbReference type="GO" id="GO:0006950">
    <property type="term" value="P:response to stress"/>
    <property type="evidence" value="ECO:0007669"/>
    <property type="project" value="UniProtKB-ARBA"/>
</dbReference>
<evidence type="ECO:0000313" key="37">
    <source>
        <dbReference type="EMBL" id="MAA19550.1"/>
    </source>
</evidence>
<protein>
    <recommendedName>
        <fullName evidence="32">Protein deacetylase HDAC6</fullName>
    </recommendedName>
    <alternativeName>
        <fullName evidence="33">Tubulin-lysine deacetylase HDAC6</fullName>
    </alternativeName>
</protein>
<keyword evidence="24" id="KW-0804">Transcription</keyword>
<dbReference type="GO" id="GO:0003779">
    <property type="term" value="F:actin binding"/>
    <property type="evidence" value="ECO:0007669"/>
    <property type="project" value="UniProtKB-KW"/>
</dbReference>
<comment type="pathway">
    <text evidence="8">Protein modification; protein ubiquitination.</text>
</comment>
<evidence type="ECO:0000256" key="22">
    <source>
        <dbReference type="ARBA" id="ARBA00022853"/>
    </source>
</evidence>
<keyword evidence="11" id="KW-0963">Cytoplasm</keyword>
<evidence type="ECO:0000256" key="29">
    <source>
        <dbReference type="ARBA" id="ARBA00048287"/>
    </source>
</evidence>
<evidence type="ECO:0000256" key="28">
    <source>
        <dbReference type="ARBA" id="ARBA00023273"/>
    </source>
</evidence>
<dbReference type="GO" id="GO:0051646">
    <property type="term" value="P:mitochondrion localization"/>
    <property type="evidence" value="ECO:0007669"/>
    <property type="project" value="UniProtKB-ARBA"/>
</dbReference>
<dbReference type="PRINTS" id="PR01270">
    <property type="entry name" value="HDASUPER"/>
</dbReference>
<evidence type="ECO:0000256" key="11">
    <source>
        <dbReference type="ARBA" id="ARBA00022490"/>
    </source>
</evidence>
<dbReference type="CDD" id="cd10002">
    <property type="entry name" value="HDAC10_HDAC6-dom1"/>
    <property type="match status" value="1"/>
</dbReference>
<comment type="subcellular location">
    <subcellularLocation>
        <location evidence="7">Cell projection</location>
        <location evidence="7">Axon</location>
    </subcellularLocation>
    <subcellularLocation>
        <location evidence="4">Cell projection</location>
        <location evidence="4">Dendrite</location>
    </subcellularLocation>
    <subcellularLocation>
        <location evidence="2">Cytoplasm</location>
        <location evidence="2">Cytoskeleton</location>
        <location evidence="2">Cilium basal body</location>
    </subcellularLocation>
    <subcellularLocation>
        <location evidence="5">Cytoplasm</location>
        <location evidence="5">Cytoskeleton</location>
        <location evidence="5">Microtubule organizing center</location>
        <location evidence="5">Centrosome</location>
    </subcellularLocation>
    <subcellularLocation>
        <location evidence="3">Nucleus</location>
    </subcellularLocation>
    <subcellularLocation>
        <location evidence="6">Perikaryon</location>
    </subcellularLocation>
</comment>
<dbReference type="GO" id="GO:0030425">
    <property type="term" value="C:dendrite"/>
    <property type="evidence" value="ECO:0007669"/>
    <property type="project" value="UniProtKB-SubCell"/>
</dbReference>
<name>A0A224Z0K5_9ACAR</name>
<dbReference type="InterPro" id="IPR023801">
    <property type="entry name" value="His_deacetylse_dom"/>
</dbReference>
<dbReference type="GO" id="GO:0043204">
    <property type="term" value="C:perikaryon"/>
    <property type="evidence" value="ECO:0007669"/>
    <property type="project" value="UniProtKB-SubCell"/>
</dbReference>
<evidence type="ECO:0000256" key="3">
    <source>
        <dbReference type="ARBA" id="ARBA00004123"/>
    </source>
</evidence>
<organism evidence="37">
    <name type="scientific">Rhipicephalus zambeziensis</name>
    <dbReference type="NCBI Taxonomy" id="60191"/>
    <lineage>
        <taxon>Eukaryota</taxon>
        <taxon>Metazoa</taxon>
        <taxon>Ecdysozoa</taxon>
        <taxon>Arthropoda</taxon>
        <taxon>Chelicerata</taxon>
        <taxon>Arachnida</taxon>
        <taxon>Acari</taxon>
        <taxon>Parasitiformes</taxon>
        <taxon>Ixodida</taxon>
        <taxon>Ixodoidea</taxon>
        <taxon>Ixodidae</taxon>
        <taxon>Rhipicephalinae</taxon>
        <taxon>Rhipicephalus</taxon>
        <taxon>Rhipicephalus</taxon>
    </lineage>
</organism>
<keyword evidence="28" id="KW-0966">Cell projection</keyword>
<evidence type="ECO:0000256" key="15">
    <source>
        <dbReference type="ARBA" id="ARBA00022723"/>
    </source>
</evidence>
<keyword evidence="19" id="KW-0378">Hydrolase</keyword>
<evidence type="ECO:0000256" key="5">
    <source>
        <dbReference type="ARBA" id="ARBA00004300"/>
    </source>
</evidence>
<keyword evidence="13" id="KW-0597">Phosphoprotein</keyword>
<evidence type="ECO:0000256" key="7">
    <source>
        <dbReference type="ARBA" id="ARBA00004489"/>
    </source>
</evidence>
<evidence type="ECO:0000256" key="2">
    <source>
        <dbReference type="ARBA" id="ARBA00004120"/>
    </source>
</evidence>
<evidence type="ECO:0000256" key="14">
    <source>
        <dbReference type="ARBA" id="ARBA00022679"/>
    </source>
</evidence>
<dbReference type="GO" id="GO:0005813">
    <property type="term" value="C:centrosome"/>
    <property type="evidence" value="ECO:0007669"/>
    <property type="project" value="UniProtKB-SubCell"/>
</dbReference>
<evidence type="ECO:0000256" key="17">
    <source>
        <dbReference type="ARBA" id="ARBA00022771"/>
    </source>
</evidence>
<dbReference type="GO" id="GO:0016740">
    <property type="term" value="F:transferase activity"/>
    <property type="evidence" value="ECO:0007669"/>
    <property type="project" value="UniProtKB-KW"/>
</dbReference>
<evidence type="ECO:0000256" key="26">
    <source>
        <dbReference type="ARBA" id="ARBA00023212"/>
    </source>
</evidence>
<evidence type="ECO:0000256" key="23">
    <source>
        <dbReference type="ARBA" id="ARBA00023015"/>
    </source>
</evidence>
<evidence type="ECO:0000256" key="13">
    <source>
        <dbReference type="ARBA" id="ARBA00022553"/>
    </source>
</evidence>
<dbReference type="GO" id="GO:0051129">
    <property type="term" value="P:negative regulation of cellular component organization"/>
    <property type="evidence" value="ECO:0007669"/>
    <property type="project" value="UniProtKB-ARBA"/>
</dbReference>
<evidence type="ECO:0000256" key="27">
    <source>
        <dbReference type="ARBA" id="ARBA00023242"/>
    </source>
</evidence>
<dbReference type="Gene3D" id="3.30.40.10">
    <property type="entry name" value="Zinc/RING finger domain, C3HC4 (zinc finger)"/>
    <property type="match status" value="1"/>
</dbReference>
<sequence>MAAVDEDGSGDHQSAKLAMGDGTGLVYDERMAEHLSLWDSRHPECPERLTASYQRCLDYGLVERCFRIPARKAEEAEILALHEPEHLEQLKKTHGETDADALEALCARFDSIYINSKTYELALLAAGCTKDLVAAVVQGKVRNGMALVRPPGHHAMQNEYCGYCFFNNVALAAKYAVDELRLKRVLIVDWDVHHGQATQYAFYEDPRVLYFSVHRYEHGEFWPELRESDFPYVGRGAGAGYNINVPLNQVGLGDADYLAIWHQLLLPVAYEFQPELVLVSAGYDAALGCPEGLMRLSPAAYAHLLHPLMALAGGRICVVLEGGYCVSSLAEGVALTLRTLLGDPCPSLPQPLGHVSDSVMETLLNCVSVLRSHWKSLHIQGTSGTNKAIPGSTEHLPRSEYRGQLGVNRPEKFPTRSGYYEHPPEDKERLEGEVAALRSKTNLDVPTNRTALVYDERMAKHRCLDERGHPERPERILKPWHVMEKRGLLNLCTLLDSRSATVDELLMVHDKKYVQKMRGCQEMKNADLIKLQEKYPSVYLCRDTFSSALLAAGSLLQLVDAVCTNKCQNGMALIRPPGHHAERDEAGGFCIFNNVAIAARHAIETHGLQRILILDWDVHHGNGTQHAFYDDPRVLYLSIHRYDNGAFFPCLPEADFGAVGNGDGRGFNINVAWNSEGMADGDYLAAFFQLVLPVAYAYNPELVIVSSGFDSCVGDPLGYCRVTAEAYAQLTHLLLPLARGRVILALEVSEEALVCLGVTSSAQADFGFAVACSKWLCPVQGGYNLSKIPSAVCHCVSALLGLRPPQLRPAAPCPSAVQSIRRTLGAHRSFWPCLRFSGYDLPSEEWLASNGLVPDGALSLDLAALSLEDEEEDAPFCIQPETWCPHLEALPPLPEAGLSDPRSPCMTCGVQREVWTCLHCFKVYCSRYVNGHMVTHHEETQHPLVLSYSDLSVWCYTCNFYVTNPVLQAAKEDAYLKKFGTVEFVV</sequence>
<keyword evidence="25" id="KW-0009">Actin-binding</keyword>
<dbReference type="InterPro" id="IPR037138">
    <property type="entry name" value="His_deacetylse_dom_sf"/>
</dbReference>
<comment type="catalytic activity">
    <reaction evidence="30">
        <text>N(6)-acetyl-L-lysyl-[protein] + H2O = L-lysyl-[protein] + acetate</text>
        <dbReference type="Rhea" id="RHEA:58108"/>
        <dbReference type="Rhea" id="RHEA-COMP:9752"/>
        <dbReference type="Rhea" id="RHEA-COMP:10731"/>
        <dbReference type="ChEBI" id="CHEBI:15377"/>
        <dbReference type="ChEBI" id="CHEBI:29969"/>
        <dbReference type="ChEBI" id="CHEBI:30089"/>
        <dbReference type="ChEBI" id="CHEBI:61930"/>
    </reaction>
    <physiologicalReaction direction="left-to-right" evidence="30">
        <dbReference type="Rhea" id="RHEA:58109"/>
    </physiologicalReaction>
</comment>
<evidence type="ECO:0000256" key="34">
    <source>
        <dbReference type="PROSITE-ProRule" id="PRU00502"/>
    </source>
</evidence>
<keyword evidence="16" id="KW-0677">Repeat</keyword>
<keyword evidence="23" id="KW-0805">Transcription regulation</keyword>
<dbReference type="GO" id="GO:0040029">
    <property type="term" value="P:epigenetic regulation of gene expression"/>
    <property type="evidence" value="ECO:0007669"/>
    <property type="project" value="TreeGrafter"/>
</dbReference>
<comment type="catalytic activity">
    <reaction evidence="31">
        <text>N(6)-acetyl-L-lysyl-[alpha-tubulin] + H2O = L-lysyl-[alpha-tubulin] + acetate</text>
        <dbReference type="Rhea" id="RHEA:21548"/>
        <dbReference type="Rhea" id="RHEA-COMP:11278"/>
        <dbReference type="Rhea" id="RHEA-COMP:11279"/>
        <dbReference type="ChEBI" id="CHEBI:15377"/>
        <dbReference type="ChEBI" id="CHEBI:29969"/>
        <dbReference type="ChEBI" id="CHEBI:30089"/>
        <dbReference type="ChEBI" id="CHEBI:61930"/>
    </reaction>
    <physiologicalReaction direction="left-to-right" evidence="31">
        <dbReference type="Rhea" id="RHEA:21549"/>
    </physiologicalReaction>
</comment>
<dbReference type="Pfam" id="PF00850">
    <property type="entry name" value="Hist_deacetyl"/>
    <property type="match status" value="2"/>
</dbReference>
<evidence type="ECO:0000256" key="31">
    <source>
        <dbReference type="ARBA" id="ARBA00050910"/>
    </source>
</evidence>
<keyword evidence="22" id="KW-0156">Chromatin regulator</keyword>
<evidence type="ECO:0000256" key="16">
    <source>
        <dbReference type="ARBA" id="ARBA00022737"/>
    </source>
</evidence>
<keyword evidence="27" id="KW-0539">Nucleus</keyword>
<keyword evidence="15" id="KW-0479">Metal-binding</keyword>
<keyword evidence="10" id="KW-0488">Methylation</keyword>
<evidence type="ECO:0000256" key="9">
    <source>
        <dbReference type="ARBA" id="ARBA00007738"/>
    </source>
</evidence>
<dbReference type="Pfam" id="PF02148">
    <property type="entry name" value="zf-UBP"/>
    <property type="match status" value="1"/>
</dbReference>
<dbReference type="EMBL" id="GFPF01008404">
    <property type="protein sequence ID" value="MAA19550.1"/>
    <property type="molecule type" value="Transcribed_RNA"/>
</dbReference>
<keyword evidence="20" id="KW-0862">Zinc</keyword>
<dbReference type="InterPro" id="IPR023696">
    <property type="entry name" value="Ureohydrolase_dom_sf"/>
</dbReference>
<evidence type="ECO:0000256" key="19">
    <source>
        <dbReference type="ARBA" id="ARBA00022801"/>
    </source>
</evidence>
<dbReference type="Gene3D" id="3.40.800.20">
    <property type="entry name" value="Histone deacetylase domain"/>
    <property type="match status" value="3"/>
</dbReference>
<dbReference type="FunFam" id="3.30.40.10:FF:000342">
    <property type="entry name" value="Histone deacetylase 6"/>
    <property type="match status" value="1"/>
</dbReference>
<evidence type="ECO:0000256" key="25">
    <source>
        <dbReference type="ARBA" id="ARBA00023203"/>
    </source>
</evidence>
<keyword evidence="14" id="KW-0808">Transferase</keyword>
<reference evidence="37" key="1">
    <citation type="journal article" date="2017" name="Parasit. Vectors">
        <title>Sialotranscriptomics of Rhipicephalus zambeziensis reveals intricate expression profiles of secretory proteins and suggests tight temporal transcriptional regulation during blood-feeding.</title>
        <authorList>
            <person name="de Castro M.H."/>
            <person name="de Klerk D."/>
            <person name="Pienaar R."/>
            <person name="Rees D.J.G."/>
            <person name="Mans B.J."/>
        </authorList>
    </citation>
    <scope>NUCLEOTIDE SEQUENCE</scope>
    <source>
        <tissue evidence="37">Salivary glands</tissue>
    </source>
</reference>
<accession>A0A224Z0K5</accession>
<keyword evidence="17 34" id="KW-0863">Zinc-finger</keyword>
<evidence type="ECO:0000256" key="33">
    <source>
        <dbReference type="ARBA" id="ARBA00082852"/>
    </source>
</evidence>
<dbReference type="GO" id="GO:0008270">
    <property type="term" value="F:zinc ion binding"/>
    <property type="evidence" value="ECO:0007669"/>
    <property type="project" value="UniProtKB-KW"/>
</dbReference>
<keyword evidence="18" id="KW-0833">Ubl conjugation pathway</keyword>
<feature type="region of interest" description="Disordered" evidence="35">
    <location>
        <begin position="385"/>
        <end position="427"/>
    </location>
</feature>
<dbReference type="InterPro" id="IPR001607">
    <property type="entry name" value="Znf_UBP"/>
</dbReference>
<keyword evidence="26" id="KW-0206">Cytoskeleton</keyword>
<evidence type="ECO:0000256" key="4">
    <source>
        <dbReference type="ARBA" id="ARBA00004279"/>
    </source>
</evidence>
<dbReference type="GO" id="GO:0032886">
    <property type="term" value="P:regulation of microtubule-based process"/>
    <property type="evidence" value="ECO:0007669"/>
    <property type="project" value="UniProtKB-ARBA"/>
</dbReference>
<evidence type="ECO:0000256" key="35">
    <source>
        <dbReference type="SAM" id="MobiDB-lite"/>
    </source>
</evidence>
<keyword evidence="12" id="KW-0678">Repressor</keyword>
<evidence type="ECO:0000256" key="8">
    <source>
        <dbReference type="ARBA" id="ARBA00004906"/>
    </source>
</evidence>
<evidence type="ECO:0000259" key="36">
    <source>
        <dbReference type="PROSITE" id="PS50271"/>
    </source>
</evidence>
<dbReference type="SUPFAM" id="SSF52768">
    <property type="entry name" value="Arginase/deacetylase"/>
    <property type="match status" value="2"/>
</dbReference>
<evidence type="ECO:0000256" key="10">
    <source>
        <dbReference type="ARBA" id="ARBA00022481"/>
    </source>
</evidence>
<dbReference type="PANTHER" id="PTHR10625:SF38">
    <property type="entry name" value="HISTONE DEACETYLASE 6, ISOFORM G"/>
    <property type="match status" value="1"/>
</dbReference>
<dbReference type="FunFam" id="3.40.800.20:FF:000005">
    <property type="entry name" value="histone deacetylase 6"/>
    <property type="match status" value="1"/>
</dbReference>
<dbReference type="SMART" id="SM00290">
    <property type="entry name" value="ZnF_UBP"/>
    <property type="match status" value="1"/>
</dbReference>
<evidence type="ECO:0000256" key="6">
    <source>
        <dbReference type="ARBA" id="ARBA00004484"/>
    </source>
</evidence>
<comment type="similarity">
    <text evidence="9">Belongs to the histone deacetylase family. HD type 2 subfamily.</text>
</comment>
<dbReference type="SUPFAM" id="SSF57850">
    <property type="entry name" value="RING/U-box"/>
    <property type="match status" value="1"/>
</dbReference>
<proteinExistence type="inferred from homology"/>
<comment type="cofactor">
    <cofactor evidence="1">
        <name>Zn(2+)</name>
        <dbReference type="ChEBI" id="CHEBI:29105"/>
    </cofactor>
</comment>
<dbReference type="GO" id="GO:0030424">
    <property type="term" value="C:axon"/>
    <property type="evidence" value="ECO:0007669"/>
    <property type="project" value="UniProtKB-SubCell"/>
</dbReference>
<evidence type="ECO:0000256" key="21">
    <source>
        <dbReference type="ARBA" id="ARBA00022843"/>
    </source>
</evidence>
<dbReference type="PROSITE" id="PS50271">
    <property type="entry name" value="ZF_UBP"/>
    <property type="match status" value="1"/>
</dbReference>
<dbReference type="GO" id="GO:0000118">
    <property type="term" value="C:histone deacetylase complex"/>
    <property type="evidence" value="ECO:0007669"/>
    <property type="project" value="TreeGrafter"/>
</dbReference>
<evidence type="ECO:0000256" key="20">
    <source>
        <dbReference type="ARBA" id="ARBA00022833"/>
    </source>
</evidence>
<evidence type="ECO:0000256" key="32">
    <source>
        <dbReference type="ARBA" id="ARBA00068733"/>
    </source>
</evidence>
<dbReference type="AlphaFoldDB" id="A0A224Z0K5"/>
<dbReference type="InterPro" id="IPR013083">
    <property type="entry name" value="Znf_RING/FYVE/PHD"/>
</dbReference>
<evidence type="ECO:0000256" key="24">
    <source>
        <dbReference type="ARBA" id="ARBA00023163"/>
    </source>
</evidence>
<keyword evidence="21" id="KW-0832">Ubl conjugation</keyword>
<feature type="domain" description="UBP-type" evidence="36">
    <location>
        <begin position="882"/>
        <end position="981"/>
    </location>
</feature>
<comment type="catalytic activity">
    <reaction evidence="29">
        <text>N(6)-acetyl-L-lysyl-[histone] + H2O = L-lysyl-[histone] + acetate</text>
        <dbReference type="Rhea" id="RHEA:58196"/>
        <dbReference type="Rhea" id="RHEA-COMP:9845"/>
        <dbReference type="Rhea" id="RHEA-COMP:11338"/>
        <dbReference type="ChEBI" id="CHEBI:15377"/>
        <dbReference type="ChEBI" id="CHEBI:29969"/>
        <dbReference type="ChEBI" id="CHEBI:30089"/>
        <dbReference type="ChEBI" id="CHEBI:61930"/>
        <dbReference type="EC" id="3.5.1.98"/>
    </reaction>
</comment>
<evidence type="ECO:0000256" key="30">
    <source>
        <dbReference type="ARBA" id="ARBA00049136"/>
    </source>
</evidence>
<dbReference type="GO" id="GO:0141221">
    <property type="term" value="F:histone deacetylase activity, hydrolytic mechanism"/>
    <property type="evidence" value="ECO:0007669"/>
    <property type="project" value="UniProtKB-EC"/>
</dbReference>
<evidence type="ECO:0000256" key="1">
    <source>
        <dbReference type="ARBA" id="ARBA00001947"/>
    </source>
</evidence>
<evidence type="ECO:0000256" key="12">
    <source>
        <dbReference type="ARBA" id="ARBA00022491"/>
    </source>
</evidence>
<dbReference type="PANTHER" id="PTHR10625">
    <property type="entry name" value="HISTONE DEACETYLASE HDAC1-RELATED"/>
    <property type="match status" value="1"/>
</dbReference>
<evidence type="ECO:0000256" key="18">
    <source>
        <dbReference type="ARBA" id="ARBA00022786"/>
    </source>
</evidence>